<comment type="caution">
    <text evidence="3">The sequence shown here is derived from an EMBL/GenBank/DDBJ whole genome shotgun (WGS) entry which is preliminary data.</text>
</comment>
<dbReference type="InterPro" id="IPR036291">
    <property type="entry name" value="NAD(P)-bd_dom_sf"/>
</dbReference>
<dbReference type="PANTHER" id="PTHR24321">
    <property type="entry name" value="DEHYDROGENASES, SHORT CHAIN"/>
    <property type="match status" value="1"/>
</dbReference>
<dbReference type="EMBL" id="VSSQ01006987">
    <property type="protein sequence ID" value="MPM34482.1"/>
    <property type="molecule type" value="Genomic_DNA"/>
</dbReference>
<evidence type="ECO:0000256" key="2">
    <source>
        <dbReference type="ARBA" id="ARBA00023002"/>
    </source>
</evidence>
<dbReference type="PROSITE" id="PS00061">
    <property type="entry name" value="ADH_SHORT"/>
    <property type="match status" value="1"/>
</dbReference>
<dbReference type="GO" id="GO:0050575">
    <property type="term" value="F:2-(S)-hydroxypropyl-CoM dehydrogenase activity"/>
    <property type="evidence" value="ECO:0007669"/>
    <property type="project" value="UniProtKB-EC"/>
</dbReference>
<dbReference type="InterPro" id="IPR020904">
    <property type="entry name" value="Sc_DH/Rdtase_CS"/>
</dbReference>
<organism evidence="3">
    <name type="scientific">bioreactor metagenome</name>
    <dbReference type="NCBI Taxonomy" id="1076179"/>
    <lineage>
        <taxon>unclassified sequences</taxon>
        <taxon>metagenomes</taxon>
        <taxon>ecological metagenomes</taxon>
    </lineage>
</organism>
<sequence>MNCAGIRGVGTILDIEAETWRKVVDVNLDGSFNVCQAFAKALVEKNAPGAIVNISSTAGIRAVPNRIAYVAAKMGVSGFTQALAVELGGKGIRVNAVAPGIVRTPLAQPMLEDPENVKRICSAYPLRRFGEPHEIASAVAFLLSDEASFITGAILPVDGGNTAGKPSF</sequence>
<protein>
    <submittedName>
        <fullName evidence="3">2-(S)-hydroxypropyl-CoM dehydrogenase</fullName>
        <ecNumber evidence="3">1.1.1.269</ecNumber>
    </submittedName>
</protein>
<dbReference type="Gene3D" id="3.40.50.720">
    <property type="entry name" value="NAD(P)-binding Rossmann-like Domain"/>
    <property type="match status" value="1"/>
</dbReference>
<evidence type="ECO:0000313" key="3">
    <source>
        <dbReference type="EMBL" id="MPM34482.1"/>
    </source>
</evidence>
<dbReference type="AlphaFoldDB" id="A0A644Z181"/>
<dbReference type="CDD" id="cd05233">
    <property type="entry name" value="SDR_c"/>
    <property type="match status" value="1"/>
</dbReference>
<accession>A0A644Z181</accession>
<name>A0A644Z181_9ZZZZ</name>
<dbReference type="PRINTS" id="PR00081">
    <property type="entry name" value="GDHRDH"/>
</dbReference>
<dbReference type="PANTHER" id="PTHR24321:SF15">
    <property type="entry name" value="OXIDOREDUCTASE UCPA"/>
    <property type="match status" value="1"/>
</dbReference>
<dbReference type="PRINTS" id="PR00080">
    <property type="entry name" value="SDRFAMILY"/>
</dbReference>
<dbReference type="EC" id="1.1.1.269" evidence="3"/>
<keyword evidence="2 3" id="KW-0560">Oxidoreductase</keyword>
<evidence type="ECO:0000256" key="1">
    <source>
        <dbReference type="ARBA" id="ARBA00006484"/>
    </source>
</evidence>
<dbReference type="InterPro" id="IPR002347">
    <property type="entry name" value="SDR_fam"/>
</dbReference>
<reference evidence="3" key="1">
    <citation type="submission" date="2019-08" db="EMBL/GenBank/DDBJ databases">
        <authorList>
            <person name="Kucharzyk K."/>
            <person name="Murdoch R.W."/>
            <person name="Higgins S."/>
            <person name="Loffler F."/>
        </authorList>
    </citation>
    <scope>NUCLEOTIDE SEQUENCE</scope>
</reference>
<dbReference type="FunFam" id="3.40.50.720:FF:000084">
    <property type="entry name" value="Short-chain dehydrogenase reductase"/>
    <property type="match status" value="1"/>
</dbReference>
<dbReference type="Pfam" id="PF13561">
    <property type="entry name" value="adh_short_C2"/>
    <property type="match status" value="1"/>
</dbReference>
<dbReference type="SUPFAM" id="SSF51735">
    <property type="entry name" value="NAD(P)-binding Rossmann-fold domains"/>
    <property type="match status" value="1"/>
</dbReference>
<gene>
    <name evidence="3" type="primary">xecE</name>
    <name evidence="3" type="ORF">SDC9_81065</name>
</gene>
<proteinExistence type="inferred from homology"/>
<comment type="similarity">
    <text evidence="1">Belongs to the short-chain dehydrogenases/reductases (SDR) family.</text>
</comment>